<keyword evidence="1" id="KW-0032">Aminotransferase</keyword>
<dbReference type="InterPro" id="IPR015424">
    <property type="entry name" value="PyrdxlP-dep_Trfase"/>
</dbReference>
<dbReference type="EMBL" id="LNQE01000862">
    <property type="protein sequence ID" value="KUG24118.1"/>
    <property type="molecule type" value="Genomic_DNA"/>
</dbReference>
<dbReference type="SUPFAM" id="SSF53383">
    <property type="entry name" value="PLP-dependent transferases"/>
    <property type="match status" value="1"/>
</dbReference>
<dbReference type="PANTHER" id="PTHR30244">
    <property type="entry name" value="TRANSAMINASE"/>
    <property type="match status" value="1"/>
</dbReference>
<evidence type="ECO:0000313" key="1">
    <source>
        <dbReference type="EMBL" id="KUG24118.1"/>
    </source>
</evidence>
<dbReference type="Gene3D" id="3.90.1150.10">
    <property type="entry name" value="Aspartate Aminotransferase, domain 1"/>
    <property type="match status" value="1"/>
</dbReference>
<organism evidence="1">
    <name type="scientific">hydrocarbon metagenome</name>
    <dbReference type="NCBI Taxonomy" id="938273"/>
    <lineage>
        <taxon>unclassified sequences</taxon>
        <taxon>metagenomes</taxon>
        <taxon>ecological metagenomes</taxon>
    </lineage>
</organism>
<dbReference type="InterPro" id="IPR015422">
    <property type="entry name" value="PyrdxlP-dep_Trfase_small"/>
</dbReference>
<dbReference type="CDD" id="cd00616">
    <property type="entry name" value="AHBA_syn"/>
    <property type="match status" value="1"/>
</dbReference>
<dbReference type="Pfam" id="PF01041">
    <property type="entry name" value="DegT_DnrJ_EryC1"/>
    <property type="match status" value="1"/>
</dbReference>
<dbReference type="AlphaFoldDB" id="A0A0W8FTD0"/>
<dbReference type="GO" id="GO:0030170">
    <property type="term" value="F:pyridoxal phosphate binding"/>
    <property type="evidence" value="ECO:0007669"/>
    <property type="project" value="TreeGrafter"/>
</dbReference>
<accession>A0A0W8FTD0</accession>
<dbReference type="PANTHER" id="PTHR30244:SF41">
    <property type="entry name" value="UDP-4-AMINO-4-DEOXY-L-ARABINOSE--OXOGLUTARATE AMINOTRANSFERASE"/>
    <property type="match status" value="1"/>
</dbReference>
<proteinExistence type="predicted"/>
<dbReference type="PIRSF" id="PIRSF000390">
    <property type="entry name" value="PLP_StrS"/>
    <property type="match status" value="1"/>
</dbReference>
<dbReference type="GO" id="GO:0008483">
    <property type="term" value="F:transaminase activity"/>
    <property type="evidence" value="ECO:0007669"/>
    <property type="project" value="UniProtKB-KW"/>
</dbReference>
<dbReference type="InterPro" id="IPR015421">
    <property type="entry name" value="PyrdxlP-dep_Trfase_major"/>
</dbReference>
<dbReference type="InterPro" id="IPR000653">
    <property type="entry name" value="DegT/StrS_aminotransferase"/>
</dbReference>
<comment type="caution">
    <text evidence="1">The sequence shown here is derived from an EMBL/GenBank/DDBJ whole genome shotgun (WGS) entry which is preliminary data.</text>
</comment>
<keyword evidence="1" id="KW-0808">Transferase</keyword>
<protein>
    <submittedName>
        <fullName evidence="1">Udp-4-amino-4-deoxy-l-arabinose--oxoglutarate aminotransferase</fullName>
    </submittedName>
</protein>
<dbReference type="Gene3D" id="3.40.640.10">
    <property type="entry name" value="Type I PLP-dependent aspartate aminotransferase-like (Major domain)"/>
    <property type="match status" value="1"/>
</dbReference>
<reference evidence="1" key="1">
    <citation type="journal article" date="2015" name="Proc. Natl. Acad. Sci. U.S.A.">
        <title>Networks of energetic and metabolic interactions define dynamics in microbial communities.</title>
        <authorList>
            <person name="Embree M."/>
            <person name="Liu J.K."/>
            <person name="Al-Bassam M.M."/>
            <person name="Zengler K."/>
        </authorList>
    </citation>
    <scope>NUCLEOTIDE SEQUENCE</scope>
</reference>
<sequence>MKIRKKFLPFSRPSIGKSEVRRVTNCLKSGWITTGALCKEFEDNLIKLTGAQNALSVNSATAGMHIMLSALNIGDGDEVITPSMTFASTVNMIALRGAKPVFVDVDYGTLNINTDLIEEKITKKTKAIIPVHFAGAPADMDKINSLAKKYKLTVIEDAAHAVGTYYKGIHSGGFGHPAIFSFHPIKNITTGEGGMITLNNAGLEKKLRLLRFHGIERDAWKRYGKGGNPAYDIAEPGYKYNMPDVLAALGLAQMERWQEFNHKRSELAGIYLEKLEGISGIDLPQIPQYDHIHAWHLFVIKVSALDRDEFMNRLSDYNIGYGLHFPPTHTLNYVKKMCMDDVGLLPETQRAAQKIISLPLFPDMREKDAQYVCKAIKEIIKNG</sequence>
<name>A0A0W8FTD0_9ZZZZ</name>
<gene>
    <name evidence="1" type="ORF">ASZ90_006084</name>
</gene>
<dbReference type="GO" id="GO:0000271">
    <property type="term" value="P:polysaccharide biosynthetic process"/>
    <property type="evidence" value="ECO:0007669"/>
    <property type="project" value="TreeGrafter"/>
</dbReference>